<keyword evidence="1" id="KW-1133">Transmembrane helix</keyword>
<dbReference type="AlphaFoldDB" id="A0A1M5TCS0"/>
<proteinExistence type="predicted"/>
<evidence type="ECO:0000256" key="1">
    <source>
        <dbReference type="SAM" id="Phobius"/>
    </source>
</evidence>
<evidence type="ECO:0000259" key="2">
    <source>
        <dbReference type="Pfam" id="PF05036"/>
    </source>
</evidence>
<organism evidence="3 4">
    <name type="scientific">Ferrimonas marina</name>
    <dbReference type="NCBI Taxonomy" id="299255"/>
    <lineage>
        <taxon>Bacteria</taxon>
        <taxon>Pseudomonadati</taxon>
        <taxon>Pseudomonadota</taxon>
        <taxon>Gammaproteobacteria</taxon>
        <taxon>Alteromonadales</taxon>
        <taxon>Ferrimonadaceae</taxon>
        <taxon>Ferrimonas</taxon>
    </lineage>
</organism>
<dbReference type="Proteomes" id="UP000184268">
    <property type="component" value="Unassembled WGS sequence"/>
</dbReference>
<protein>
    <submittedName>
        <fullName evidence="3">Sporulation related domain-containing protein</fullName>
    </submittedName>
</protein>
<dbReference type="Gene3D" id="3.30.70.1070">
    <property type="entry name" value="Sporulation related repeat"/>
    <property type="match status" value="1"/>
</dbReference>
<dbReference type="SUPFAM" id="SSF110997">
    <property type="entry name" value="Sporulation related repeat"/>
    <property type="match status" value="1"/>
</dbReference>
<keyword evidence="1" id="KW-0472">Membrane</keyword>
<dbReference type="EMBL" id="FQXG01000003">
    <property type="protein sequence ID" value="SHH48605.1"/>
    <property type="molecule type" value="Genomic_DNA"/>
</dbReference>
<evidence type="ECO:0000313" key="4">
    <source>
        <dbReference type="Proteomes" id="UP000184268"/>
    </source>
</evidence>
<evidence type="ECO:0000313" key="3">
    <source>
        <dbReference type="EMBL" id="SHH48605.1"/>
    </source>
</evidence>
<feature type="domain" description="SPOR" evidence="2">
    <location>
        <begin position="113"/>
        <end position="164"/>
    </location>
</feature>
<dbReference type="InterPro" id="IPR007730">
    <property type="entry name" value="SPOR-like_dom"/>
</dbReference>
<dbReference type="GO" id="GO:0042834">
    <property type="term" value="F:peptidoglycan binding"/>
    <property type="evidence" value="ECO:0007669"/>
    <property type="project" value="InterPro"/>
</dbReference>
<dbReference type="Pfam" id="PF05036">
    <property type="entry name" value="SPOR"/>
    <property type="match status" value="1"/>
</dbReference>
<keyword evidence="4" id="KW-1185">Reference proteome</keyword>
<reference evidence="3 4" key="1">
    <citation type="submission" date="2016-11" db="EMBL/GenBank/DDBJ databases">
        <authorList>
            <person name="Jaros S."/>
            <person name="Januszkiewicz K."/>
            <person name="Wedrychowicz H."/>
        </authorList>
    </citation>
    <scope>NUCLEOTIDE SEQUENCE [LARGE SCALE GENOMIC DNA]</scope>
    <source>
        <strain evidence="3 4">DSM 16917</strain>
    </source>
</reference>
<accession>A0A1M5TCS0</accession>
<feature type="transmembrane region" description="Helical" evidence="1">
    <location>
        <begin position="21"/>
        <end position="45"/>
    </location>
</feature>
<sequence>MTKHRPRPTGQNIGRTKLLTALVSFSVGTVFGGALVVVATDYALFQPVTTAEVVIETIDQTKVLGSTVAIEEQKKLQVALPVLQSGYDYHDRLQGHSIDLASSQVESSASLSLACASLRSESEAREQVTMLIDAGVPEARVVETGEWYQIRVGRDLTFREADRLSHGMDRHGYHRCIKVGG</sequence>
<gene>
    <name evidence="3" type="ORF">SAMN02745129_2090</name>
</gene>
<dbReference type="InterPro" id="IPR036680">
    <property type="entry name" value="SPOR-like_sf"/>
</dbReference>
<dbReference type="STRING" id="299255.SAMN02745129_2090"/>
<keyword evidence="1" id="KW-0812">Transmembrane</keyword>
<name>A0A1M5TCS0_9GAMM</name>